<feature type="non-terminal residue" evidence="1">
    <location>
        <position position="1"/>
    </location>
</feature>
<dbReference type="EMBL" id="KB445591">
    <property type="protein sequence ID" value="EMD85260.1"/>
    <property type="molecule type" value="Genomic_DNA"/>
</dbReference>
<reference evidence="1 2" key="1">
    <citation type="journal article" date="2012" name="PLoS Pathog.">
        <title>Diverse lifestyles and strategies of plant pathogenesis encoded in the genomes of eighteen Dothideomycetes fungi.</title>
        <authorList>
            <person name="Ohm R.A."/>
            <person name="Feau N."/>
            <person name="Henrissat B."/>
            <person name="Schoch C.L."/>
            <person name="Horwitz B.A."/>
            <person name="Barry K.W."/>
            <person name="Condon B.J."/>
            <person name="Copeland A.C."/>
            <person name="Dhillon B."/>
            <person name="Glaser F."/>
            <person name="Hesse C.N."/>
            <person name="Kosti I."/>
            <person name="LaButti K."/>
            <person name="Lindquist E.A."/>
            <person name="Lucas S."/>
            <person name="Salamov A.A."/>
            <person name="Bradshaw R.E."/>
            <person name="Ciuffetti L."/>
            <person name="Hamelin R.C."/>
            <person name="Kema G.H.J."/>
            <person name="Lawrence C."/>
            <person name="Scott J.A."/>
            <person name="Spatafora J.W."/>
            <person name="Turgeon B.G."/>
            <person name="de Wit P.J.G.M."/>
            <person name="Zhong S."/>
            <person name="Goodwin S.B."/>
            <person name="Grigoriev I.V."/>
        </authorList>
    </citation>
    <scope>NUCLEOTIDE SEQUENCE [LARGE SCALE GENOMIC DNA]</scope>
    <source>
        <strain evidence="2">C5 / ATCC 48332 / race O</strain>
    </source>
</reference>
<evidence type="ECO:0000313" key="1">
    <source>
        <dbReference type="EMBL" id="EMD85260.1"/>
    </source>
</evidence>
<gene>
    <name evidence="1" type="ORF">COCHEDRAFT_1119423</name>
</gene>
<reference evidence="2" key="2">
    <citation type="journal article" date="2013" name="PLoS Genet.">
        <title>Comparative genome structure, secondary metabolite, and effector coding capacity across Cochliobolus pathogens.</title>
        <authorList>
            <person name="Condon B.J."/>
            <person name="Leng Y."/>
            <person name="Wu D."/>
            <person name="Bushley K.E."/>
            <person name="Ohm R.A."/>
            <person name="Otillar R."/>
            <person name="Martin J."/>
            <person name="Schackwitz W."/>
            <person name="Grimwood J."/>
            <person name="MohdZainudin N."/>
            <person name="Xue C."/>
            <person name="Wang R."/>
            <person name="Manning V.A."/>
            <person name="Dhillon B."/>
            <person name="Tu Z.J."/>
            <person name="Steffenson B.J."/>
            <person name="Salamov A."/>
            <person name="Sun H."/>
            <person name="Lowry S."/>
            <person name="LaButti K."/>
            <person name="Han J."/>
            <person name="Copeland A."/>
            <person name="Lindquist E."/>
            <person name="Barry K."/>
            <person name="Schmutz J."/>
            <person name="Baker S.E."/>
            <person name="Ciuffetti L.M."/>
            <person name="Grigoriev I.V."/>
            <person name="Zhong S."/>
            <person name="Turgeon B.G."/>
        </authorList>
    </citation>
    <scope>NUCLEOTIDE SEQUENCE [LARGE SCALE GENOMIC DNA]</scope>
    <source>
        <strain evidence="2">C5 / ATCC 48332 / race O</strain>
    </source>
</reference>
<dbReference type="AlphaFoldDB" id="M2SIS9"/>
<dbReference type="HOGENOM" id="CLU_189565_0_0_1"/>
<name>M2SIS9_COCH5</name>
<organism evidence="1 2">
    <name type="scientific">Cochliobolus heterostrophus (strain C5 / ATCC 48332 / race O)</name>
    <name type="common">Southern corn leaf blight fungus</name>
    <name type="synonym">Bipolaris maydis</name>
    <dbReference type="NCBI Taxonomy" id="701091"/>
    <lineage>
        <taxon>Eukaryota</taxon>
        <taxon>Fungi</taxon>
        <taxon>Dikarya</taxon>
        <taxon>Ascomycota</taxon>
        <taxon>Pezizomycotina</taxon>
        <taxon>Dothideomycetes</taxon>
        <taxon>Pleosporomycetidae</taxon>
        <taxon>Pleosporales</taxon>
        <taxon>Pleosporineae</taxon>
        <taxon>Pleosporaceae</taxon>
        <taxon>Bipolaris</taxon>
    </lineage>
</organism>
<dbReference type="OrthoDB" id="3782835at2759"/>
<accession>M2SIS9</accession>
<proteinExistence type="predicted"/>
<dbReference type="eggNOG" id="ENOG502RMCC">
    <property type="taxonomic scope" value="Eukaryota"/>
</dbReference>
<evidence type="ECO:0000313" key="2">
    <source>
        <dbReference type="Proteomes" id="UP000016936"/>
    </source>
</evidence>
<protein>
    <submittedName>
        <fullName evidence="1">Uncharacterized protein</fullName>
    </submittedName>
</protein>
<keyword evidence="2" id="KW-1185">Reference proteome</keyword>
<sequence length="82" mass="9557">FYHSGTYGHRKFSASHPVRSGLYKQFTGGLVVRWVTTSESPLPYVFGFILELRFWRILQESRDWLLACGYVRYKAPGANVRQ</sequence>
<dbReference type="Proteomes" id="UP000016936">
    <property type="component" value="Unassembled WGS sequence"/>
</dbReference>